<dbReference type="EMBL" id="LBSX01000005">
    <property type="protein sequence ID" value="KKQ27790.1"/>
    <property type="molecule type" value="Genomic_DNA"/>
</dbReference>
<keyword evidence="1" id="KW-0067">ATP-binding</keyword>
<comment type="caution">
    <text evidence="1">The sequence shown here is derived from an EMBL/GenBank/DDBJ whole genome shotgun (WGS) entry which is preliminary data.</text>
</comment>
<dbReference type="InterPro" id="IPR016195">
    <property type="entry name" value="Pol/histidinol_Pase-like"/>
</dbReference>
<name>A0A0G0GNQ1_9BACT</name>
<dbReference type="STRING" id="1619046.US42_C0005G0015"/>
<protein>
    <submittedName>
        <fullName evidence="1">And RNA helicase protein</fullName>
    </submittedName>
</protein>
<gene>
    <name evidence="1" type="ORF">US42_C0005G0015</name>
</gene>
<dbReference type="AlphaFoldDB" id="A0A0G0GNQ1"/>
<organism evidence="1 2">
    <name type="scientific">Candidatus Magasanikbacteria bacterium GW2011_GWC2_37_14</name>
    <dbReference type="NCBI Taxonomy" id="1619046"/>
    <lineage>
        <taxon>Bacteria</taxon>
        <taxon>Candidatus Magasanikiibacteriota</taxon>
    </lineage>
</organism>
<evidence type="ECO:0000313" key="1">
    <source>
        <dbReference type="EMBL" id="KKQ27790.1"/>
    </source>
</evidence>
<dbReference type="SUPFAM" id="SSF89550">
    <property type="entry name" value="PHP domain-like"/>
    <property type="match status" value="1"/>
</dbReference>
<accession>A0A0G0GNQ1</accession>
<dbReference type="Gene3D" id="3.20.20.140">
    <property type="entry name" value="Metal-dependent hydrolases"/>
    <property type="match status" value="1"/>
</dbReference>
<dbReference type="PATRIC" id="fig|1619046.3.peg.344"/>
<dbReference type="GO" id="GO:0004386">
    <property type="term" value="F:helicase activity"/>
    <property type="evidence" value="ECO:0007669"/>
    <property type="project" value="UniProtKB-KW"/>
</dbReference>
<reference evidence="1 2" key="1">
    <citation type="journal article" date="2015" name="Nature">
        <title>rRNA introns, odd ribosomes, and small enigmatic genomes across a large radiation of phyla.</title>
        <authorList>
            <person name="Brown C.T."/>
            <person name="Hug L.A."/>
            <person name="Thomas B.C."/>
            <person name="Sharon I."/>
            <person name="Castelle C.J."/>
            <person name="Singh A."/>
            <person name="Wilkins M.J."/>
            <person name="Williams K.H."/>
            <person name="Banfield J.F."/>
        </authorList>
    </citation>
    <scope>NUCLEOTIDE SEQUENCE [LARGE SCALE GENOMIC DNA]</scope>
</reference>
<sequence>MIQQIIDLHIHSKYSRACSKSLELSEIAKACAIRGVDIVATGDFTHPKWFEHIKTSLVEENEGVYKLKAPTPPTPSRAEGDSETRFIIGTELSCIKKHKDKTRRIHVCVFAPNIEVAEKFNNKLETMGFNLRSDGRPILGLTVKQLLEIMLETDERMIMIPAHAWTPWFGIFGSKGGYNSLEEAFEELTPKIFAIETGLSSDPPMNWRLSKLDKIALVSNSDAHSLEKIGREANVLEFVDEKAITYENIFNVIKESCHVKSASSADHVAGKLLYTIEFFPEEGKYHYDGHANCKFVCAPEESRKLKNICPKCKKELVIGVMNRVTELADRTEEEAKKIKHVPFKSLVPLPEIIADCFNCGVSTKRVKEVYNKLIKKLGNEFNILLNIDTQEIAFTSEPIIGEAVERVRTGKIYVRPGYDGEFGVVKVFSDEERVGKKQIGLEL</sequence>
<evidence type="ECO:0000313" key="2">
    <source>
        <dbReference type="Proteomes" id="UP000034849"/>
    </source>
</evidence>
<keyword evidence="1" id="KW-0378">Hydrolase</keyword>
<keyword evidence="1" id="KW-0547">Nucleotide-binding</keyword>
<dbReference type="CDD" id="cd19067">
    <property type="entry name" value="PfuEndoQ-like"/>
    <property type="match status" value="1"/>
</dbReference>
<dbReference type="PANTHER" id="PTHR40084">
    <property type="entry name" value="PHOSPHOHYDROLASE, PHP FAMILY"/>
    <property type="match status" value="1"/>
</dbReference>
<proteinExistence type="predicted"/>
<dbReference type="Proteomes" id="UP000034849">
    <property type="component" value="Unassembled WGS sequence"/>
</dbReference>
<keyword evidence="1" id="KW-0347">Helicase</keyword>
<dbReference type="PANTHER" id="PTHR40084:SF1">
    <property type="entry name" value="PHOSPHOTRANSFERASE"/>
    <property type="match status" value="1"/>
</dbReference>